<evidence type="ECO:0000313" key="2">
    <source>
        <dbReference type="Proteomes" id="UP000765509"/>
    </source>
</evidence>
<organism evidence="1 2">
    <name type="scientific">Austropuccinia psidii MF-1</name>
    <dbReference type="NCBI Taxonomy" id="1389203"/>
    <lineage>
        <taxon>Eukaryota</taxon>
        <taxon>Fungi</taxon>
        <taxon>Dikarya</taxon>
        <taxon>Basidiomycota</taxon>
        <taxon>Pucciniomycotina</taxon>
        <taxon>Pucciniomycetes</taxon>
        <taxon>Pucciniales</taxon>
        <taxon>Sphaerophragmiaceae</taxon>
        <taxon>Austropuccinia</taxon>
    </lineage>
</organism>
<dbReference type="OrthoDB" id="5552562at2759"/>
<protein>
    <submittedName>
        <fullName evidence="1">Uncharacterized protein</fullName>
    </submittedName>
</protein>
<evidence type="ECO:0000313" key="1">
    <source>
        <dbReference type="EMBL" id="MBW0489058.1"/>
    </source>
</evidence>
<accession>A0A9Q3CUH7</accession>
<dbReference type="Proteomes" id="UP000765509">
    <property type="component" value="Unassembled WGS sequence"/>
</dbReference>
<sequence length="88" mass="10281">MKKGGHVLLYIAYLRSLVSRIGDWGERALSHHFRKGLPSRILDQLASHPSRIDYLQDLMDITLELDTRYYESQKEKSNHQEKNPEASK</sequence>
<gene>
    <name evidence="1" type="ORF">O181_028773</name>
</gene>
<reference evidence="1" key="1">
    <citation type="submission" date="2021-03" db="EMBL/GenBank/DDBJ databases">
        <title>Draft genome sequence of rust myrtle Austropuccinia psidii MF-1, a brazilian biotype.</title>
        <authorList>
            <person name="Quecine M.C."/>
            <person name="Pachon D.M.R."/>
            <person name="Bonatelli M.L."/>
            <person name="Correr F.H."/>
            <person name="Franceschini L.M."/>
            <person name="Leite T.F."/>
            <person name="Margarido G.R.A."/>
            <person name="Almeida C.A."/>
            <person name="Ferrarezi J.A."/>
            <person name="Labate C.A."/>
        </authorList>
    </citation>
    <scope>NUCLEOTIDE SEQUENCE</scope>
    <source>
        <strain evidence="1">MF-1</strain>
    </source>
</reference>
<name>A0A9Q3CUH7_9BASI</name>
<dbReference type="EMBL" id="AVOT02009909">
    <property type="protein sequence ID" value="MBW0489058.1"/>
    <property type="molecule type" value="Genomic_DNA"/>
</dbReference>
<dbReference type="AlphaFoldDB" id="A0A9Q3CUH7"/>
<proteinExistence type="predicted"/>
<keyword evidence="2" id="KW-1185">Reference proteome</keyword>
<comment type="caution">
    <text evidence="1">The sequence shown here is derived from an EMBL/GenBank/DDBJ whole genome shotgun (WGS) entry which is preliminary data.</text>
</comment>